<evidence type="ECO:0000313" key="9">
    <source>
        <dbReference type="EMBL" id="BAQ70505.1"/>
    </source>
</evidence>
<keyword evidence="8" id="KW-0963">Cytoplasm</keyword>
<evidence type="ECO:0000256" key="2">
    <source>
        <dbReference type="ARBA" id="ARBA00009256"/>
    </source>
</evidence>
<dbReference type="GO" id="GO:0015940">
    <property type="term" value="P:pantothenate biosynthetic process"/>
    <property type="evidence" value="ECO:0007669"/>
    <property type="project" value="UniProtKB-UniRule"/>
</dbReference>
<feature type="binding site" evidence="8">
    <location>
        <position position="63"/>
    </location>
    <ligand>
        <name>(R)-pantoate</name>
        <dbReference type="ChEBI" id="CHEBI:15980"/>
    </ligand>
</feature>
<dbReference type="InterPro" id="IPR042176">
    <property type="entry name" value="Pantoate_ligase_C"/>
</dbReference>
<dbReference type="Pfam" id="PF02569">
    <property type="entry name" value="Pantoate_ligase"/>
    <property type="match status" value="1"/>
</dbReference>
<feature type="binding site" evidence="8">
    <location>
        <position position="178"/>
    </location>
    <ligand>
        <name>ATP</name>
        <dbReference type="ChEBI" id="CHEBI:30616"/>
    </ligand>
</feature>
<dbReference type="Gene3D" id="3.40.50.620">
    <property type="entry name" value="HUPs"/>
    <property type="match status" value="1"/>
</dbReference>
<keyword evidence="6 8" id="KW-0067">ATP-binding</keyword>
<organism evidence="9 10">
    <name type="scientific">Rhodovulum sulfidophilum</name>
    <name type="common">Rhodobacter sulfidophilus</name>
    <dbReference type="NCBI Taxonomy" id="35806"/>
    <lineage>
        <taxon>Bacteria</taxon>
        <taxon>Pseudomonadati</taxon>
        <taxon>Pseudomonadota</taxon>
        <taxon>Alphaproteobacteria</taxon>
        <taxon>Rhodobacterales</taxon>
        <taxon>Paracoccaceae</taxon>
        <taxon>Rhodovulum</taxon>
    </lineage>
</organism>
<dbReference type="CDD" id="cd00560">
    <property type="entry name" value="PanC"/>
    <property type="match status" value="1"/>
</dbReference>
<keyword evidence="5 8" id="KW-0547">Nucleotide-binding</keyword>
<comment type="pathway">
    <text evidence="1 8">Cofactor biosynthesis; (R)-pantothenate biosynthesis; (R)-pantothenate from (R)-pantoate and beta-alanine: step 1/1.</text>
</comment>
<comment type="function">
    <text evidence="8">Catalyzes the condensation of pantoate with beta-alanine in an ATP-dependent reaction via a pantoyl-adenylate intermediate.</text>
</comment>
<dbReference type="InterPro" id="IPR004821">
    <property type="entry name" value="Cyt_trans-like"/>
</dbReference>
<feature type="binding site" evidence="8">
    <location>
        <begin position="149"/>
        <end position="152"/>
    </location>
    <ligand>
        <name>ATP</name>
        <dbReference type="ChEBI" id="CHEBI:30616"/>
    </ligand>
</feature>
<proteinExistence type="inferred from homology"/>
<dbReference type="UniPathway" id="UPA00028">
    <property type="reaction ID" value="UER00005"/>
</dbReference>
<dbReference type="NCBIfam" id="TIGR00018">
    <property type="entry name" value="panC"/>
    <property type="match status" value="1"/>
</dbReference>
<feature type="binding site" evidence="8">
    <location>
        <position position="63"/>
    </location>
    <ligand>
        <name>beta-alanine</name>
        <dbReference type="ChEBI" id="CHEBI:57966"/>
    </ligand>
</feature>
<evidence type="ECO:0000313" key="10">
    <source>
        <dbReference type="Proteomes" id="UP000064912"/>
    </source>
</evidence>
<dbReference type="Proteomes" id="UP000064912">
    <property type="component" value="Chromosome"/>
</dbReference>
<comment type="similarity">
    <text evidence="2 8">Belongs to the pantothenate synthetase family.</text>
</comment>
<dbReference type="PATRIC" id="fig|35806.4.peg.3461"/>
<dbReference type="SUPFAM" id="SSF52374">
    <property type="entry name" value="Nucleotidylyl transferase"/>
    <property type="match status" value="1"/>
</dbReference>
<comment type="subunit">
    <text evidence="8">Homodimer.</text>
</comment>
<feature type="active site" description="Proton donor" evidence="8">
    <location>
        <position position="39"/>
    </location>
</feature>
<dbReference type="InterPro" id="IPR003721">
    <property type="entry name" value="Pantoate_ligase"/>
</dbReference>
<feature type="binding site" evidence="8">
    <location>
        <begin position="186"/>
        <end position="189"/>
    </location>
    <ligand>
        <name>ATP</name>
        <dbReference type="ChEBI" id="CHEBI:30616"/>
    </ligand>
</feature>
<dbReference type="eggNOG" id="COG0414">
    <property type="taxonomic scope" value="Bacteria"/>
</dbReference>
<evidence type="ECO:0000256" key="5">
    <source>
        <dbReference type="ARBA" id="ARBA00022741"/>
    </source>
</evidence>
<dbReference type="PANTHER" id="PTHR21299:SF1">
    <property type="entry name" value="PANTOATE--BETA-ALANINE LIGASE"/>
    <property type="match status" value="1"/>
</dbReference>
<accession>A0A0D6B6N1</accession>
<evidence type="ECO:0000256" key="4">
    <source>
        <dbReference type="ARBA" id="ARBA00022655"/>
    </source>
</evidence>
<name>A0A0D6B6N1_RHOSU</name>
<comment type="subcellular location">
    <subcellularLocation>
        <location evidence="8">Cytoplasm</location>
    </subcellularLocation>
</comment>
<evidence type="ECO:0000256" key="8">
    <source>
        <dbReference type="HAMAP-Rule" id="MF_00158"/>
    </source>
</evidence>
<dbReference type="GO" id="GO:0004592">
    <property type="term" value="F:pantoate-beta-alanine ligase activity"/>
    <property type="evidence" value="ECO:0007669"/>
    <property type="project" value="UniProtKB-UniRule"/>
</dbReference>
<evidence type="ECO:0000256" key="3">
    <source>
        <dbReference type="ARBA" id="ARBA00022598"/>
    </source>
</evidence>
<dbReference type="EMBL" id="AP014800">
    <property type="protein sequence ID" value="BAQ70505.1"/>
    <property type="molecule type" value="Genomic_DNA"/>
</dbReference>
<feature type="binding site" evidence="8">
    <location>
        <position position="155"/>
    </location>
    <ligand>
        <name>(R)-pantoate</name>
        <dbReference type="ChEBI" id="CHEBI:15980"/>
    </ligand>
</feature>
<keyword evidence="4 8" id="KW-0566">Pantothenate biosynthesis</keyword>
<dbReference type="NCBIfam" id="TIGR00125">
    <property type="entry name" value="cyt_tran_rel"/>
    <property type="match status" value="1"/>
</dbReference>
<dbReference type="HAMAP" id="MF_00158">
    <property type="entry name" value="PanC"/>
    <property type="match status" value="1"/>
</dbReference>
<keyword evidence="3 8" id="KW-0436">Ligase</keyword>
<evidence type="ECO:0000256" key="6">
    <source>
        <dbReference type="ARBA" id="ARBA00022840"/>
    </source>
</evidence>
<comment type="miscellaneous">
    <text evidence="8">The reaction proceeds by a bi uni uni bi ping pong mechanism.</text>
</comment>
<dbReference type="EC" id="6.3.2.1" evidence="8"/>
<evidence type="ECO:0000256" key="1">
    <source>
        <dbReference type="ARBA" id="ARBA00004990"/>
    </source>
</evidence>
<dbReference type="GO" id="GO:0005524">
    <property type="term" value="F:ATP binding"/>
    <property type="evidence" value="ECO:0007669"/>
    <property type="project" value="UniProtKB-KW"/>
</dbReference>
<dbReference type="PANTHER" id="PTHR21299">
    <property type="entry name" value="CYTIDYLATE KINASE/PANTOATE-BETA-ALANINE LIGASE"/>
    <property type="match status" value="1"/>
</dbReference>
<reference evidence="9 10" key="1">
    <citation type="submission" date="2015-02" db="EMBL/GenBank/DDBJ databases">
        <title>Genome sequene of Rhodovulum sulfidophilum DSM 2351.</title>
        <authorList>
            <person name="Nagao N."/>
        </authorList>
    </citation>
    <scope>NUCLEOTIDE SEQUENCE [LARGE SCALE GENOMIC DNA]</scope>
    <source>
        <strain evidence="9 10">DSM 2351</strain>
    </source>
</reference>
<feature type="binding site" evidence="8">
    <location>
        <begin position="32"/>
        <end position="39"/>
    </location>
    <ligand>
        <name>ATP</name>
        <dbReference type="ChEBI" id="CHEBI:30616"/>
    </ligand>
</feature>
<dbReference type="GO" id="GO:0005829">
    <property type="term" value="C:cytosol"/>
    <property type="evidence" value="ECO:0007669"/>
    <property type="project" value="TreeGrafter"/>
</dbReference>
<comment type="catalytic activity">
    <reaction evidence="7 8">
        <text>(R)-pantoate + beta-alanine + ATP = (R)-pantothenate + AMP + diphosphate + H(+)</text>
        <dbReference type="Rhea" id="RHEA:10912"/>
        <dbReference type="ChEBI" id="CHEBI:15378"/>
        <dbReference type="ChEBI" id="CHEBI:15980"/>
        <dbReference type="ChEBI" id="CHEBI:29032"/>
        <dbReference type="ChEBI" id="CHEBI:30616"/>
        <dbReference type="ChEBI" id="CHEBI:33019"/>
        <dbReference type="ChEBI" id="CHEBI:57966"/>
        <dbReference type="ChEBI" id="CHEBI:456215"/>
        <dbReference type="EC" id="6.3.2.1"/>
    </reaction>
</comment>
<sequence length="283" mass="29280">MSAPILRSLAELRALRAAWRAEGARVAVVPTMGALHAGHISLAAAAKAAADRVIVTIFVNPRQFNDPGDLARYPRTEARDAEKLAPLGVDAIYVPAPDQIYPPGFATSISVTGVSEGLCGAHRPGHFDGVATVVTKLLLQTGADCAFFGEKDYQQLMVVRRLVRDLDIPVEIVGCPTVREPDGLALSSRNALLPGDVRAVAPALYRVLAAAGQALEAGAGAGEALAGARAAILDAGFAEVEYLELRAAADLAPLDAAVVPARLLVAAHLGGVRLIDNIPVAAG</sequence>
<dbReference type="Gene3D" id="3.30.1300.10">
    <property type="entry name" value="Pantoate-beta-alanine ligase, C-terminal domain"/>
    <property type="match status" value="1"/>
</dbReference>
<dbReference type="KEGG" id="rsu:NHU_03371"/>
<gene>
    <name evidence="8 9" type="primary">panC</name>
    <name evidence="9" type="ORF">NHU_03371</name>
</gene>
<protein>
    <recommendedName>
        <fullName evidence="8">Pantothenate synthetase</fullName>
        <shortName evidence="8">PS</shortName>
        <ecNumber evidence="8">6.3.2.1</ecNumber>
    </recommendedName>
    <alternativeName>
        <fullName evidence="8">Pantoate--beta-alanine ligase</fullName>
    </alternativeName>
    <alternativeName>
        <fullName evidence="8">Pantoate-activating enzyme</fullName>
    </alternativeName>
</protein>
<evidence type="ECO:0000256" key="7">
    <source>
        <dbReference type="ARBA" id="ARBA00048258"/>
    </source>
</evidence>
<dbReference type="InterPro" id="IPR014729">
    <property type="entry name" value="Rossmann-like_a/b/a_fold"/>
</dbReference>
<dbReference type="AlphaFoldDB" id="A0A0D6B6N1"/>